<evidence type="ECO:0000259" key="2">
    <source>
        <dbReference type="PROSITE" id="PS50110"/>
    </source>
</evidence>
<evidence type="ECO:0000313" key="4">
    <source>
        <dbReference type="EMBL" id="ABF78750.1"/>
    </source>
</evidence>
<dbReference type="SMART" id="SM01012">
    <property type="entry name" value="ANTAR"/>
    <property type="match status" value="1"/>
</dbReference>
<feature type="domain" description="ANTAR" evidence="3">
    <location>
        <begin position="152"/>
        <end position="213"/>
    </location>
</feature>
<protein>
    <submittedName>
        <fullName evidence="4">Response regulator receiver and ANTAR domain protein</fullName>
    </submittedName>
</protein>
<dbReference type="InterPro" id="IPR036388">
    <property type="entry name" value="WH-like_DNA-bd_sf"/>
</dbReference>
<reference evidence="4" key="1">
    <citation type="submission" date="2006-05" db="EMBL/GenBank/DDBJ databases">
        <title>Complete sequence of chromosome 2 of Burkholderia cenocepacia AU 1054.</title>
        <authorList>
            <consortium name="US DOE Joint Genome Institute"/>
            <person name="Copeland A."/>
            <person name="Lucas S."/>
            <person name="Lapidus A."/>
            <person name="Barry K."/>
            <person name="Detter J.C."/>
            <person name="Glavina del Rio T."/>
            <person name="Hammon N."/>
            <person name="Israni S."/>
            <person name="Dalin E."/>
            <person name="Tice H."/>
            <person name="Pitluck S."/>
            <person name="Chain P."/>
            <person name="Malfatti S."/>
            <person name="Shin M."/>
            <person name="Vergez L."/>
            <person name="Schmutz J."/>
            <person name="Larimer F."/>
            <person name="Land M."/>
            <person name="Hauser L."/>
            <person name="Kyrpides N."/>
            <person name="Lykidis A."/>
            <person name="LiPuma J.J."/>
            <person name="Konstantinidis K."/>
            <person name="Tiedje J.M."/>
            <person name="Richardson P."/>
        </authorList>
    </citation>
    <scope>NUCLEOTIDE SEQUENCE [LARGE SCALE GENOMIC DNA]</scope>
    <source>
        <strain evidence="4">AU 1054</strain>
    </source>
</reference>
<dbReference type="InterPro" id="IPR005561">
    <property type="entry name" value="ANTAR"/>
</dbReference>
<accession>A0A0H2XUS4</accession>
<dbReference type="EMBL" id="CP000379">
    <property type="protein sequence ID" value="ABF78750.1"/>
    <property type="molecule type" value="Genomic_DNA"/>
</dbReference>
<feature type="modified residue" description="4-aspartylphosphate" evidence="1">
    <location>
        <position position="82"/>
    </location>
</feature>
<feature type="domain" description="Response regulatory" evidence="2">
    <location>
        <begin position="32"/>
        <end position="146"/>
    </location>
</feature>
<proteinExistence type="predicted"/>
<dbReference type="InterPro" id="IPR011006">
    <property type="entry name" value="CheY-like_superfamily"/>
</dbReference>
<dbReference type="SMART" id="SM00448">
    <property type="entry name" value="REC"/>
    <property type="match status" value="1"/>
</dbReference>
<dbReference type="PROSITE" id="PS50921">
    <property type="entry name" value="ANTAR"/>
    <property type="match status" value="1"/>
</dbReference>
<keyword evidence="1" id="KW-0597">Phosphoprotein</keyword>
<dbReference type="InterPro" id="IPR001789">
    <property type="entry name" value="Sig_transdc_resp-reg_receiver"/>
</dbReference>
<evidence type="ECO:0000256" key="1">
    <source>
        <dbReference type="PROSITE-ProRule" id="PRU00169"/>
    </source>
</evidence>
<organism evidence="4">
    <name type="scientific">Burkholderia orbicola (strain AU 1054)</name>
    <dbReference type="NCBI Taxonomy" id="331271"/>
    <lineage>
        <taxon>Bacteria</taxon>
        <taxon>Pseudomonadati</taxon>
        <taxon>Pseudomonadota</taxon>
        <taxon>Betaproteobacteria</taxon>
        <taxon>Burkholderiales</taxon>
        <taxon>Burkholderiaceae</taxon>
        <taxon>Burkholderia</taxon>
        <taxon>Burkholderia cepacia complex</taxon>
        <taxon>Burkholderia orbicola</taxon>
    </lineage>
</organism>
<dbReference type="PANTHER" id="PTHR43367:SF1">
    <property type="entry name" value="TWO-COMPONENT RESPONSE REGULATOR-LIKE APRR6-RELATED"/>
    <property type="match status" value="1"/>
</dbReference>
<dbReference type="Pfam" id="PF00072">
    <property type="entry name" value="Response_reg"/>
    <property type="match status" value="1"/>
</dbReference>
<gene>
    <name evidence="4" type="ordered locus">Bcen_3858</name>
</gene>
<dbReference type="SUPFAM" id="SSF52172">
    <property type="entry name" value="CheY-like"/>
    <property type="match status" value="1"/>
</dbReference>
<dbReference type="PANTHER" id="PTHR43367">
    <property type="match status" value="1"/>
</dbReference>
<name>A0A0H2XUS4_BURO1</name>
<dbReference type="InterPro" id="IPR008327">
    <property type="entry name" value="Sig_transdc_resp-reg_antiterm"/>
</dbReference>
<dbReference type="PIRSF" id="PIRSF036382">
    <property type="entry name" value="RR_antiterm"/>
    <property type="match status" value="1"/>
</dbReference>
<dbReference type="GO" id="GO:0000160">
    <property type="term" value="P:phosphorelay signal transduction system"/>
    <property type="evidence" value="ECO:0007669"/>
    <property type="project" value="InterPro"/>
</dbReference>
<evidence type="ECO:0000259" key="3">
    <source>
        <dbReference type="PROSITE" id="PS50921"/>
    </source>
</evidence>
<dbReference type="GO" id="GO:0003723">
    <property type="term" value="F:RNA binding"/>
    <property type="evidence" value="ECO:0007669"/>
    <property type="project" value="InterPro"/>
</dbReference>
<sequence length="219" mass="24223">MRPACIVRPLHRRVPAPVARLMSSSALPTRLRVLLVTDTDKPIGELGDALARLGYEMLNDVATPARLPAAVEEQRPDVVIIDTDSPSRDTLEQLAVMHATAPRPVLMFSHDADQELIRAAVGAGVSAYLVEGLSAERLAPILEVALARFSHDDALRRRLADVERELAERKLIDRAKRVLMDQRKLSEHDAYAALRKRAMDQGLRIVDVARQLLDASPQP</sequence>
<dbReference type="HOGENOM" id="CLU_000445_65_1_4"/>
<dbReference type="Gene3D" id="3.40.50.2300">
    <property type="match status" value="1"/>
</dbReference>
<dbReference type="AlphaFoldDB" id="A0A0H2XUS4"/>
<dbReference type="Gene3D" id="1.10.10.10">
    <property type="entry name" value="Winged helix-like DNA-binding domain superfamily/Winged helix DNA-binding domain"/>
    <property type="match status" value="1"/>
</dbReference>
<dbReference type="PROSITE" id="PS50110">
    <property type="entry name" value="RESPONSE_REGULATORY"/>
    <property type="match status" value="1"/>
</dbReference>
<dbReference type="Pfam" id="PF03861">
    <property type="entry name" value="ANTAR"/>
    <property type="match status" value="1"/>
</dbReference>